<organism evidence="2 3">
    <name type="scientific">Dacryopinax primogenitus (strain DJM 731)</name>
    <name type="common">Brown rot fungus</name>
    <dbReference type="NCBI Taxonomy" id="1858805"/>
    <lineage>
        <taxon>Eukaryota</taxon>
        <taxon>Fungi</taxon>
        <taxon>Dikarya</taxon>
        <taxon>Basidiomycota</taxon>
        <taxon>Agaricomycotina</taxon>
        <taxon>Dacrymycetes</taxon>
        <taxon>Dacrymycetales</taxon>
        <taxon>Dacrymycetaceae</taxon>
        <taxon>Dacryopinax</taxon>
    </lineage>
</organism>
<dbReference type="GeneID" id="63687941"/>
<dbReference type="OrthoDB" id="2503933at2759"/>
<reference evidence="2 3" key="1">
    <citation type="journal article" date="2012" name="Science">
        <title>The Paleozoic origin of enzymatic lignin decomposition reconstructed from 31 fungal genomes.</title>
        <authorList>
            <person name="Floudas D."/>
            <person name="Binder M."/>
            <person name="Riley R."/>
            <person name="Barry K."/>
            <person name="Blanchette R.A."/>
            <person name="Henrissat B."/>
            <person name="Martinez A.T."/>
            <person name="Otillar R."/>
            <person name="Spatafora J.W."/>
            <person name="Yadav J.S."/>
            <person name="Aerts A."/>
            <person name="Benoit I."/>
            <person name="Boyd A."/>
            <person name="Carlson A."/>
            <person name="Copeland A."/>
            <person name="Coutinho P.M."/>
            <person name="de Vries R.P."/>
            <person name="Ferreira P."/>
            <person name="Findley K."/>
            <person name="Foster B."/>
            <person name="Gaskell J."/>
            <person name="Glotzer D."/>
            <person name="Gorecki P."/>
            <person name="Heitman J."/>
            <person name="Hesse C."/>
            <person name="Hori C."/>
            <person name="Igarashi K."/>
            <person name="Jurgens J.A."/>
            <person name="Kallen N."/>
            <person name="Kersten P."/>
            <person name="Kohler A."/>
            <person name="Kuees U."/>
            <person name="Kumar T.K.A."/>
            <person name="Kuo A."/>
            <person name="LaButti K."/>
            <person name="Larrondo L.F."/>
            <person name="Lindquist E."/>
            <person name="Ling A."/>
            <person name="Lombard V."/>
            <person name="Lucas S."/>
            <person name="Lundell T."/>
            <person name="Martin R."/>
            <person name="McLaughlin D.J."/>
            <person name="Morgenstern I."/>
            <person name="Morin E."/>
            <person name="Murat C."/>
            <person name="Nagy L.G."/>
            <person name="Nolan M."/>
            <person name="Ohm R.A."/>
            <person name="Patyshakuliyeva A."/>
            <person name="Rokas A."/>
            <person name="Ruiz-Duenas F.J."/>
            <person name="Sabat G."/>
            <person name="Salamov A."/>
            <person name="Samejima M."/>
            <person name="Schmutz J."/>
            <person name="Slot J.C."/>
            <person name="St John F."/>
            <person name="Stenlid J."/>
            <person name="Sun H."/>
            <person name="Sun S."/>
            <person name="Syed K."/>
            <person name="Tsang A."/>
            <person name="Wiebenga A."/>
            <person name="Young D."/>
            <person name="Pisabarro A."/>
            <person name="Eastwood D.C."/>
            <person name="Martin F."/>
            <person name="Cullen D."/>
            <person name="Grigoriev I.V."/>
            <person name="Hibbett D.S."/>
        </authorList>
    </citation>
    <scope>NUCLEOTIDE SEQUENCE [LARGE SCALE GENOMIC DNA]</scope>
    <source>
        <strain evidence="2 3">DJM-731 SS1</strain>
    </source>
</reference>
<evidence type="ECO:0000256" key="1">
    <source>
        <dbReference type="SAM" id="SignalP"/>
    </source>
</evidence>
<dbReference type="EMBL" id="JH795864">
    <property type="protein sequence ID" value="EJU01480.1"/>
    <property type="molecule type" value="Genomic_DNA"/>
</dbReference>
<dbReference type="Proteomes" id="UP000030653">
    <property type="component" value="Unassembled WGS sequence"/>
</dbReference>
<feature type="chain" id="PRO_5004067411" description="Secreted protein" evidence="1">
    <location>
        <begin position="22"/>
        <end position="158"/>
    </location>
</feature>
<name>M5G003_DACPD</name>
<accession>M5G003</accession>
<keyword evidence="3" id="KW-1185">Reference proteome</keyword>
<dbReference type="AlphaFoldDB" id="M5G003"/>
<gene>
    <name evidence="2" type="ORF">DACRYDRAFT_22602</name>
</gene>
<protein>
    <recommendedName>
        <fullName evidence="4">Secreted protein</fullName>
    </recommendedName>
</protein>
<keyword evidence="1" id="KW-0732">Signal</keyword>
<evidence type="ECO:0008006" key="4">
    <source>
        <dbReference type="Google" id="ProtNLM"/>
    </source>
</evidence>
<sequence length="158" mass="16509">MTSFRHVLFVLFFMLLGFTHCLPVLSNSPTMFARAAGPSGSCVSPSGGSSILNLGGTGSIHVEYQGVQGTTPDGTPYHTMGIDVILHDPTSAMADVTLAQGLKPNPPSGTSISGYFTPPLGASGSFNLIIIEHQFIYNEVLSFQAAAPQITIQAGPIQ</sequence>
<dbReference type="HOGENOM" id="CLU_1686507_0_0_1"/>
<evidence type="ECO:0000313" key="3">
    <source>
        <dbReference type="Proteomes" id="UP000030653"/>
    </source>
</evidence>
<dbReference type="RefSeq" id="XP_040628377.1">
    <property type="nucleotide sequence ID" value="XM_040772879.1"/>
</dbReference>
<feature type="signal peptide" evidence="1">
    <location>
        <begin position="1"/>
        <end position="21"/>
    </location>
</feature>
<proteinExistence type="predicted"/>
<evidence type="ECO:0000313" key="2">
    <source>
        <dbReference type="EMBL" id="EJU01480.1"/>
    </source>
</evidence>